<dbReference type="Proteomes" id="UP000708208">
    <property type="component" value="Unassembled WGS sequence"/>
</dbReference>
<name>A0A8J2KDL3_9HEXA</name>
<keyword evidence="3" id="KW-1185">Reference proteome</keyword>
<dbReference type="EMBL" id="CAJVCH010326413">
    <property type="protein sequence ID" value="CAG7786803.1"/>
    <property type="molecule type" value="Genomic_DNA"/>
</dbReference>
<sequence>QWPKLVSGNLLSVPGTGYEVTR</sequence>
<evidence type="ECO:0000313" key="3">
    <source>
        <dbReference type="Proteomes" id="UP000708208"/>
    </source>
</evidence>
<accession>A0A8J2KDL3</accession>
<evidence type="ECO:0000313" key="2">
    <source>
        <dbReference type="EMBL" id="CAG7815190.1"/>
    </source>
</evidence>
<reference evidence="1" key="1">
    <citation type="submission" date="2021-06" db="EMBL/GenBank/DDBJ databases">
        <authorList>
            <person name="Hodson N. C."/>
            <person name="Mongue J. A."/>
            <person name="Jaron S. K."/>
        </authorList>
    </citation>
    <scope>NUCLEOTIDE SEQUENCE</scope>
</reference>
<dbReference type="AlphaFoldDB" id="A0A8J2KDL3"/>
<protein>
    <submittedName>
        <fullName evidence="1">Uncharacterized protein</fullName>
    </submittedName>
</protein>
<evidence type="ECO:0000313" key="1">
    <source>
        <dbReference type="EMBL" id="CAG7786803.1"/>
    </source>
</evidence>
<proteinExistence type="predicted"/>
<feature type="non-terminal residue" evidence="1">
    <location>
        <position position="1"/>
    </location>
</feature>
<organism evidence="1 3">
    <name type="scientific">Allacma fusca</name>
    <dbReference type="NCBI Taxonomy" id="39272"/>
    <lineage>
        <taxon>Eukaryota</taxon>
        <taxon>Metazoa</taxon>
        <taxon>Ecdysozoa</taxon>
        <taxon>Arthropoda</taxon>
        <taxon>Hexapoda</taxon>
        <taxon>Collembola</taxon>
        <taxon>Symphypleona</taxon>
        <taxon>Sminthuridae</taxon>
        <taxon>Allacma</taxon>
    </lineage>
</organism>
<comment type="caution">
    <text evidence="1">The sequence shown here is derived from an EMBL/GenBank/DDBJ whole genome shotgun (WGS) entry which is preliminary data.</text>
</comment>
<dbReference type="EMBL" id="CAJVCH010338397">
    <property type="protein sequence ID" value="CAG7815190.1"/>
    <property type="molecule type" value="Genomic_DNA"/>
</dbReference>
<gene>
    <name evidence="1" type="ORF">AFUS01_LOCUS25353</name>
    <name evidence="2" type="ORF">AFUS01_LOCUS25888</name>
</gene>